<protein>
    <submittedName>
        <fullName evidence="1">Uncharacterized protein</fullName>
    </submittedName>
</protein>
<dbReference type="Proteomes" id="UP000614047">
    <property type="component" value="Unassembled WGS sequence"/>
</dbReference>
<name>A0A931DGE7_9ACTN</name>
<organism evidence="1 2">
    <name type="scientific">Actinomadura viridis</name>
    <dbReference type="NCBI Taxonomy" id="58110"/>
    <lineage>
        <taxon>Bacteria</taxon>
        <taxon>Bacillati</taxon>
        <taxon>Actinomycetota</taxon>
        <taxon>Actinomycetes</taxon>
        <taxon>Streptosporangiales</taxon>
        <taxon>Thermomonosporaceae</taxon>
        <taxon>Actinomadura</taxon>
    </lineage>
</organism>
<dbReference type="RefSeq" id="WP_197009409.1">
    <property type="nucleotide sequence ID" value="NZ_BAABES010000013.1"/>
</dbReference>
<comment type="caution">
    <text evidence="1">The sequence shown here is derived from an EMBL/GenBank/DDBJ whole genome shotgun (WGS) entry which is preliminary data.</text>
</comment>
<evidence type="ECO:0000313" key="2">
    <source>
        <dbReference type="Proteomes" id="UP000614047"/>
    </source>
</evidence>
<dbReference type="AlphaFoldDB" id="A0A931DGE7"/>
<proteinExistence type="predicted"/>
<sequence>MPCPRPPFSNDAVWLVVAQVRREFPGVVAWYGWATRSWWAYVPLRDGARLVEAPTPRVLREAIENAAHRPFPKGPL</sequence>
<gene>
    <name evidence="1" type="ORF">IW256_000513</name>
</gene>
<accession>A0A931DGE7</accession>
<evidence type="ECO:0000313" key="1">
    <source>
        <dbReference type="EMBL" id="MBG6086400.1"/>
    </source>
</evidence>
<keyword evidence="2" id="KW-1185">Reference proteome</keyword>
<reference evidence="1" key="1">
    <citation type="submission" date="2020-11" db="EMBL/GenBank/DDBJ databases">
        <title>Sequencing the genomes of 1000 actinobacteria strains.</title>
        <authorList>
            <person name="Klenk H.-P."/>
        </authorList>
    </citation>
    <scope>NUCLEOTIDE SEQUENCE</scope>
    <source>
        <strain evidence="1">DSM 43175</strain>
    </source>
</reference>
<dbReference type="EMBL" id="JADOUA010000001">
    <property type="protein sequence ID" value="MBG6086400.1"/>
    <property type="molecule type" value="Genomic_DNA"/>
</dbReference>